<reference evidence="1 2" key="1">
    <citation type="submission" date="2019-07" db="EMBL/GenBank/DDBJ databases">
        <title>Genomics analysis of Aphanomyces spp. identifies a new class of oomycete effector associated with host adaptation.</title>
        <authorList>
            <person name="Gaulin E."/>
        </authorList>
    </citation>
    <scope>NUCLEOTIDE SEQUENCE [LARGE SCALE GENOMIC DNA]</scope>
    <source>
        <strain evidence="1 2">ATCC 201684</strain>
    </source>
</reference>
<dbReference type="Proteomes" id="UP000481153">
    <property type="component" value="Unassembled WGS sequence"/>
</dbReference>
<name>A0A6G0WVH4_9STRA</name>
<accession>A0A6G0WVH4</accession>
<gene>
    <name evidence="1" type="ORF">Ae201684_011151</name>
</gene>
<dbReference type="VEuPathDB" id="FungiDB:AeMF1_014043"/>
<protein>
    <submittedName>
        <fullName evidence="1">Uncharacterized protein</fullName>
    </submittedName>
</protein>
<dbReference type="AlphaFoldDB" id="A0A6G0WVH4"/>
<organism evidence="1 2">
    <name type="scientific">Aphanomyces euteiches</name>
    <dbReference type="NCBI Taxonomy" id="100861"/>
    <lineage>
        <taxon>Eukaryota</taxon>
        <taxon>Sar</taxon>
        <taxon>Stramenopiles</taxon>
        <taxon>Oomycota</taxon>
        <taxon>Saprolegniomycetes</taxon>
        <taxon>Saprolegniales</taxon>
        <taxon>Verrucalvaceae</taxon>
        <taxon>Aphanomyces</taxon>
    </lineage>
</organism>
<evidence type="ECO:0000313" key="2">
    <source>
        <dbReference type="Proteomes" id="UP000481153"/>
    </source>
</evidence>
<proteinExistence type="predicted"/>
<comment type="caution">
    <text evidence="1">The sequence shown here is derived from an EMBL/GenBank/DDBJ whole genome shotgun (WGS) entry which is preliminary data.</text>
</comment>
<dbReference type="EMBL" id="VJMJ01000141">
    <property type="protein sequence ID" value="KAF0731526.1"/>
    <property type="molecule type" value="Genomic_DNA"/>
</dbReference>
<evidence type="ECO:0000313" key="1">
    <source>
        <dbReference type="EMBL" id="KAF0731526.1"/>
    </source>
</evidence>
<keyword evidence="2" id="KW-1185">Reference proteome</keyword>
<sequence length="68" mass="7673">MLSSHHSALKKVVDERTAALSVFFKELTYIQALMGETPQRPPEPLNLTSSGFDAVKEDLRVKKIEQMN</sequence>